<evidence type="ECO:0000313" key="13">
    <source>
        <dbReference type="Proteomes" id="UP000005730"/>
    </source>
</evidence>
<dbReference type="Gene3D" id="6.10.340.10">
    <property type="match status" value="1"/>
</dbReference>
<dbReference type="SUPFAM" id="SSF55785">
    <property type="entry name" value="PYP-like sensor domain (PAS domain)"/>
    <property type="match status" value="1"/>
</dbReference>
<dbReference type="OrthoDB" id="9813151at2"/>
<keyword evidence="9" id="KW-0472">Membrane</keyword>
<evidence type="ECO:0000313" key="12">
    <source>
        <dbReference type="EMBL" id="EHM09275.1"/>
    </source>
</evidence>
<dbReference type="AlphaFoldDB" id="H0UMZ6"/>
<feature type="coiled-coil region" evidence="8">
    <location>
        <begin position="225"/>
        <end position="252"/>
    </location>
</feature>
<dbReference type="InterPro" id="IPR036097">
    <property type="entry name" value="HisK_dim/P_sf"/>
</dbReference>
<dbReference type="HOGENOM" id="CLU_000445_89_2_0"/>
<feature type="domain" description="HAMP" evidence="11">
    <location>
        <begin position="189"/>
        <end position="240"/>
    </location>
</feature>
<organism evidence="12 13">
    <name type="scientific">Thermanaerovibrio velox DSM 12556</name>
    <dbReference type="NCBI Taxonomy" id="926567"/>
    <lineage>
        <taxon>Bacteria</taxon>
        <taxon>Thermotogati</taxon>
        <taxon>Synergistota</taxon>
        <taxon>Synergistia</taxon>
        <taxon>Synergistales</taxon>
        <taxon>Synergistaceae</taxon>
        <taxon>Thermanaerovibrio</taxon>
    </lineage>
</organism>
<evidence type="ECO:0000256" key="7">
    <source>
        <dbReference type="ARBA" id="ARBA00023012"/>
    </source>
</evidence>
<dbReference type="Gene3D" id="3.30.450.20">
    <property type="entry name" value="PAS domain"/>
    <property type="match status" value="1"/>
</dbReference>
<evidence type="ECO:0000256" key="5">
    <source>
        <dbReference type="ARBA" id="ARBA00022679"/>
    </source>
</evidence>
<keyword evidence="6 12" id="KW-0418">Kinase</keyword>
<evidence type="ECO:0000256" key="4">
    <source>
        <dbReference type="ARBA" id="ARBA00022553"/>
    </source>
</evidence>
<keyword evidence="9" id="KW-1133">Transmembrane helix</keyword>
<dbReference type="EC" id="2.7.13.3" evidence="3"/>
<feature type="transmembrane region" description="Helical" evidence="9">
    <location>
        <begin position="169"/>
        <end position="188"/>
    </location>
</feature>
<dbReference type="CDD" id="cd00075">
    <property type="entry name" value="HATPase"/>
    <property type="match status" value="1"/>
</dbReference>
<dbReference type="Proteomes" id="UP000005730">
    <property type="component" value="Chromosome"/>
</dbReference>
<evidence type="ECO:0000256" key="8">
    <source>
        <dbReference type="SAM" id="Coils"/>
    </source>
</evidence>
<dbReference type="InterPro" id="IPR003660">
    <property type="entry name" value="HAMP_dom"/>
</dbReference>
<dbReference type="PRINTS" id="PR00344">
    <property type="entry name" value="BCTRLSENSOR"/>
</dbReference>
<dbReference type="STRING" id="926567.TheveDRAFT_0087"/>
<dbReference type="PROSITE" id="PS50109">
    <property type="entry name" value="HIS_KIN"/>
    <property type="match status" value="1"/>
</dbReference>
<dbReference type="SMART" id="SM00387">
    <property type="entry name" value="HATPase_c"/>
    <property type="match status" value="1"/>
</dbReference>
<dbReference type="InterPro" id="IPR035965">
    <property type="entry name" value="PAS-like_dom_sf"/>
</dbReference>
<evidence type="ECO:0000256" key="1">
    <source>
        <dbReference type="ARBA" id="ARBA00000085"/>
    </source>
</evidence>
<dbReference type="SUPFAM" id="SSF47384">
    <property type="entry name" value="Homodimeric domain of signal transducing histidine kinase"/>
    <property type="match status" value="1"/>
</dbReference>
<keyword evidence="9" id="KW-0812">Transmembrane</keyword>
<name>H0UMZ6_9BACT</name>
<dbReference type="GO" id="GO:0007234">
    <property type="term" value="P:osmosensory signaling via phosphorelay pathway"/>
    <property type="evidence" value="ECO:0007669"/>
    <property type="project" value="TreeGrafter"/>
</dbReference>
<dbReference type="InterPro" id="IPR004358">
    <property type="entry name" value="Sig_transdc_His_kin-like_C"/>
</dbReference>
<dbReference type="Gene3D" id="1.10.287.130">
    <property type="match status" value="1"/>
</dbReference>
<dbReference type="SMART" id="SM00388">
    <property type="entry name" value="HisKA"/>
    <property type="match status" value="1"/>
</dbReference>
<reference evidence="12 13" key="1">
    <citation type="submission" date="2011-10" db="EMBL/GenBank/DDBJ databases">
        <title>The Noncontiguous Finished genome of Thermanaerovibrio velox DSM 12556.</title>
        <authorList>
            <consortium name="US DOE Joint Genome Institute (JGI-PGF)"/>
            <person name="Lucas S."/>
            <person name="Copeland A."/>
            <person name="Lapidus A."/>
            <person name="Glavina del Rio T."/>
            <person name="Dalin E."/>
            <person name="Tice H."/>
            <person name="Bruce D."/>
            <person name="Goodwin L."/>
            <person name="Pitluck S."/>
            <person name="Peters L."/>
            <person name="Mikhailova N."/>
            <person name="Teshima H."/>
            <person name="Kyrpides N."/>
            <person name="Mavromatis K."/>
            <person name="Ivanova N."/>
            <person name="Markowitz V."/>
            <person name="Cheng J.-F."/>
            <person name="Hugenholtz P."/>
            <person name="Woyke T."/>
            <person name="Wu D."/>
            <person name="Spring S."/>
            <person name="Brambilla E.-M."/>
            <person name="Klenk H.-P."/>
            <person name="Eisen J.A."/>
        </authorList>
    </citation>
    <scope>NUCLEOTIDE SEQUENCE [LARGE SCALE GENOMIC DNA]</scope>
    <source>
        <strain evidence="12 13">DSM 12556</strain>
    </source>
</reference>
<proteinExistence type="predicted"/>
<keyword evidence="13" id="KW-1185">Reference proteome</keyword>
<evidence type="ECO:0000256" key="6">
    <source>
        <dbReference type="ARBA" id="ARBA00022777"/>
    </source>
</evidence>
<dbReference type="GO" id="GO:0030295">
    <property type="term" value="F:protein kinase activator activity"/>
    <property type="evidence" value="ECO:0007669"/>
    <property type="project" value="TreeGrafter"/>
</dbReference>
<dbReference type="Pfam" id="PF02518">
    <property type="entry name" value="HATPase_c"/>
    <property type="match status" value="1"/>
</dbReference>
<dbReference type="Gene3D" id="3.30.565.10">
    <property type="entry name" value="Histidine kinase-like ATPase, C-terminal domain"/>
    <property type="match status" value="1"/>
</dbReference>
<keyword evidence="8" id="KW-0175">Coiled coil</keyword>
<keyword evidence="5" id="KW-0808">Transferase</keyword>
<keyword evidence="4" id="KW-0597">Phosphoprotein</keyword>
<dbReference type="CDD" id="cd00082">
    <property type="entry name" value="HisKA"/>
    <property type="match status" value="1"/>
</dbReference>
<dbReference type="InterPro" id="IPR003594">
    <property type="entry name" value="HATPase_dom"/>
</dbReference>
<evidence type="ECO:0000259" key="10">
    <source>
        <dbReference type="PROSITE" id="PS50109"/>
    </source>
</evidence>
<dbReference type="GO" id="GO:0000156">
    <property type="term" value="F:phosphorelay response regulator activity"/>
    <property type="evidence" value="ECO:0007669"/>
    <property type="project" value="TreeGrafter"/>
</dbReference>
<dbReference type="eggNOG" id="COG5002">
    <property type="taxonomic scope" value="Bacteria"/>
</dbReference>
<comment type="catalytic activity">
    <reaction evidence="1">
        <text>ATP + protein L-histidine = ADP + protein N-phospho-L-histidine.</text>
        <dbReference type="EC" id="2.7.13.3"/>
    </reaction>
</comment>
<dbReference type="InterPro" id="IPR005467">
    <property type="entry name" value="His_kinase_dom"/>
</dbReference>
<accession>H0UMZ6</accession>
<dbReference type="RefSeq" id="WP_006582767.1">
    <property type="nucleotide sequence ID" value="NZ_CM001377.1"/>
</dbReference>
<dbReference type="PANTHER" id="PTHR42878">
    <property type="entry name" value="TWO-COMPONENT HISTIDINE KINASE"/>
    <property type="match status" value="1"/>
</dbReference>
<dbReference type="InterPro" id="IPR003661">
    <property type="entry name" value="HisK_dim/P_dom"/>
</dbReference>
<dbReference type="GO" id="GO:0016020">
    <property type="term" value="C:membrane"/>
    <property type="evidence" value="ECO:0007669"/>
    <property type="project" value="UniProtKB-SubCell"/>
</dbReference>
<dbReference type="InterPro" id="IPR050351">
    <property type="entry name" value="BphY/WalK/GraS-like"/>
</dbReference>
<dbReference type="InterPro" id="IPR036890">
    <property type="entry name" value="HATPase_C_sf"/>
</dbReference>
<dbReference type="Pfam" id="PF00512">
    <property type="entry name" value="HisKA"/>
    <property type="match status" value="1"/>
</dbReference>
<keyword evidence="7" id="KW-0902">Two-component regulatory system</keyword>
<dbReference type="PROSITE" id="PS50885">
    <property type="entry name" value="HAMP"/>
    <property type="match status" value="1"/>
</dbReference>
<sequence>MFKSIKGQAALLMVLPLAAFLGLSWILVLGDTWGYLEEYVRHQLSNLTGAAEVAVRAFGDDPKALDAPLRAWAGKAEVRVTLVDRNGTVLLDTEVPRDMVSKMENHLLRPEIRKAFELGEGYAVRRSDTTGAEYLYEARRLDGATPMVIRVSMRKDIFYGALSSLRRRLWLSFAISFGLAMVIGAWWMRRLTDPILAIAKGADAADAGEEPEFPSGGPAEIRRLSLSLKRMYRRLNRTMEELRRERGNLRGLVETMPVGVLLLGTDRRAIYCNSAMERLVRALNCQGLPMEGVIRHPEVIELGEALLKGARSVESTVTVQDGSKDTSYLVRGASAGDLAVLTAQDISERVKLEETLRNFVADVGHEFQTPLTAIRGAAELLLQGASEEDQRFVKRILEQQERLSDMVDRLLMLARCEGGSAGPVEELDLVHLVREAAEQVSLMPEAPSVEVRMELPTSAPVRCGRDVVTAVRNLLENAVKYTAQKFQGREGGVVTVRLQDMGDRWALAVEDNGPGIPEGMEETVFQRFRRGEFHRARQSQGGYGLGLAIARGILRANGGDVRLNSSRPGEGSKFLMELPKSK</sequence>
<dbReference type="SUPFAM" id="SSF55874">
    <property type="entry name" value="ATPase domain of HSP90 chaperone/DNA topoisomerase II/histidine kinase"/>
    <property type="match status" value="1"/>
</dbReference>
<evidence type="ECO:0000256" key="3">
    <source>
        <dbReference type="ARBA" id="ARBA00012438"/>
    </source>
</evidence>
<evidence type="ECO:0000256" key="9">
    <source>
        <dbReference type="SAM" id="Phobius"/>
    </source>
</evidence>
<protein>
    <recommendedName>
        <fullName evidence="3">histidine kinase</fullName>
        <ecNumber evidence="3">2.7.13.3</ecNumber>
    </recommendedName>
</protein>
<comment type="subcellular location">
    <subcellularLocation>
        <location evidence="2">Membrane</location>
    </subcellularLocation>
</comment>
<dbReference type="EMBL" id="CM001377">
    <property type="protein sequence ID" value="EHM09275.1"/>
    <property type="molecule type" value="Genomic_DNA"/>
</dbReference>
<dbReference type="FunFam" id="1.10.287.130:FF:000001">
    <property type="entry name" value="Two-component sensor histidine kinase"/>
    <property type="match status" value="1"/>
</dbReference>
<gene>
    <name evidence="12" type="ORF">TheveDRAFT_0087</name>
</gene>
<evidence type="ECO:0000259" key="11">
    <source>
        <dbReference type="PROSITE" id="PS50885"/>
    </source>
</evidence>
<evidence type="ECO:0000256" key="2">
    <source>
        <dbReference type="ARBA" id="ARBA00004370"/>
    </source>
</evidence>
<feature type="transmembrane region" description="Helical" evidence="9">
    <location>
        <begin position="12"/>
        <end position="36"/>
    </location>
</feature>
<feature type="domain" description="Histidine kinase" evidence="10">
    <location>
        <begin position="362"/>
        <end position="582"/>
    </location>
</feature>
<dbReference type="GO" id="GO:0000155">
    <property type="term" value="F:phosphorelay sensor kinase activity"/>
    <property type="evidence" value="ECO:0007669"/>
    <property type="project" value="InterPro"/>
</dbReference>
<dbReference type="PANTHER" id="PTHR42878:SF12">
    <property type="entry name" value="SENSOR HISTIDINE KINASE YCBM"/>
    <property type="match status" value="1"/>
</dbReference>